<proteinExistence type="predicted"/>
<organism evidence="3 4">
    <name type="scientific">Candidatus Accumulibacter contiguus</name>
    <dbReference type="NCBI Taxonomy" id="2954381"/>
    <lineage>
        <taxon>Bacteria</taxon>
        <taxon>Pseudomonadati</taxon>
        <taxon>Pseudomonadota</taxon>
        <taxon>Betaproteobacteria</taxon>
        <taxon>Candidatus Accumulibacter</taxon>
    </lineage>
</organism>
<dbReference type="PANTHER" id="PTHR34611">
    <property type="match status" value="1"/>
</dbReference>
<feature type="domain" description="Transposase (putative) YhgA-like" evidence="2">
    <location>
        <begin position="92"/>
        <end position="215"/>
    </location>
</feature>
<dbReference type="EMBL" id="SPMX01000041">
    <property type="protein sequence ID" value="NMQ06359.1"/>
    <property type="molecule type" value="Genomic_DNA"/>
</dbReference>
<evidence type="ECO:0000259" key="2">
    <source>
        <dbReference type="Pfam" id="PF04754"/>
    </source>
</evidence>
<dbReference type="InterPro" id="IPR006842">
    <property type="entry name" value="Transposase_31"/>
</dbReference>
<evidence type="ECO:0000313" key="4">
    <source>
        <dbReference type="Proteomes" id="UP000886469"/>
    </source>
</evidence>
<name>A0ABX1TBA6_9PROT</name>
<gene>
    <name evidence="3" type="ORF">E4Q08_14415</name>
</gene>
<sequence length="338" mass="37566">MAEIAHDSVEQPARPVFQGGVRAHRGGGGVPGTLSAGGGRTGPGLEDLAHGQGFVSRPGTCAASRGPAVRGRSLRRRNRLCARAVRTQELRRKSYVEARIGLDLLRYRVRIWEQWLNARNSGRLPVVVPVVVYHGTATWRVSRQFADEVEDAPALRAYVPACVYHLIDLSGYRDDELQGAVMLHTALLTLKYIFRNELRERLPEILGLLRDLAQSSMGLDYVRTLLRYLAQAASIDRLSGDELRQAVTQTLSGGDELMLTIAEQWEQQAMERGIERGIEKGIEQGEARLLKQLLTWRFGALPAWVESQLAGAAPERLEAWAKRVLDAQTLDAVFVERS</sequence>
<dbReference type="InterPro" id="IPR051699">
    <property type="entry name" value="Rpn/YhgA-like_nuclease"/>
</dbReference>
<keyword evidence="4" id="KW-1185">Reference proteome</keyword>
<protein>
    <submittedName>
        <fullName evidence="3">DUF4351 domain-containing protein</fullName>
    </submittedName>
</protein>
<feature type="compositionally biased region" description="Gly residues" evidence="1">
    <location>
        <begin position="26"/>
        <end position="42"/>
    </location>
</feature>
<feature type="region of interest" description="Disordered" evidence="1">
    <location>
        <begin position="1"/>
        <end position="43"/>
    </location>
</feature>
<comment type="caution">
    <text evidence="3">The sequence shown here is derived from an EMBL/GenBank/DDBJ whole genome shotgun (WGS) entry which is preliminary data.</text>
</comment>
<reference evidence="3" key="1">
    <citation type="submission" date="2019-03" db="EMBL/GenBank/DDBJ databases">
        <title>Metabolic reconstructions from genomes of highly enriched 'Candidatus Accumulibacter' and 'Candidatus Competibacter' bioreactor populations.</title>
        <authorList>
            <person name="Annavajhala M.K."/>
            <person name="Welles L."/>
            <person name="Abbas B."/>
            <person name="Sorokin D."/>
            <person name="Park H."/>
            <person name="Van Loosdrecht M."/>
            <person name="Chandran K."/>
        </authorList>
    </citation>
    <scope>NUCLEOTIDE SEQUENCE</scope>
    <source>
        <strain evidence="3">SBR_L</strain>
    </source>
</reference>
<dbReference type="PANTHER" id="PTHR34611:SF2">
    <property type="entry name" value="INACTIVE RECOMBINATION-PROMOTING NUCLEASE-LIKE PROTEIN RPNE-RELATED"/>
    <property type="match status" value="1"/>
</dbReference>
<accession>A0ABX1TBA6</accession>
<dbReference type="Pfam" id="PF04754">
    <property type="entry name" value="Transposase_31"/>
    <property type="match status" value="1"/>
</dbReference>
<evidence type="ECO:0000313" key="3">
    <source>
        <dbReference type="EMBL" id="NMQ06359.1"/>
    </source>
</evidence>
<dbReference type="Proteomes" id="UP000886469">
    <property type="component" value="Unassembled WGS sequence"/>
</dbReference>
<evidence type="ECO:0000256" key="1">
    <source>
        <dbReference type="SAM" id="MobiDB-lite"/>
    </source>
</evidence>